<comment type="pathway">
    <text evidence="1 7">Cell wall biogenesis; peptidoglycan biosynthesis.</text>
</comment>
<dbReference type="Gene3D" id="2.40.440.10">
    <property type="entry name" value="L,D-transpeptidase catalytic domain-like"/>
    <property type="match status" value="1"/>
</dbReference>
<keyword evidence="9" id="KW-0732">Signal</keyword>
<feature type="active site" description="Proton donor/acceptor" evidence="7">
    <location>
        <position position="440"/>
    </location>
</feature>
<dbReference type="InterPro" id="IPR005490">
    <property type="entry name" value="LD_TPept_cat_dom"/>
</dbReference>
<dbReference type="SUPFAM" id="SSF141523">
    <property type="entry name" value="L,D-transpeptidase catalytic domain-like"/>
    <property type="match status" value="1"/>
</dbReference>
<proteinExistence type="inferred from homology"/>
<sequence>MFSVRFFRLALAVSAISFVGLAAIPAEAQQAYGRGNTVLVTPDGDILDYIPEQGAVTFRRDAYGRRVLVDRDGYIIATEMPAARADRRASTYRDRGFGMDAAPWDPGYDDNRRADQGGLNDDNFATGTIPRGRFGNDGDITRQPLPDQPEDQATGRPRQNNDGLTNPDDTQTASIGPNDMPANDLPESLESPAPKINFTGKSRAEIAALQVYLDRMGMSPGVIDGKKGSNVEKALHAYEVTTGDKIDPRNSEDIMNRLATGGGLPFMDYTITPSDAAGPYVASIPEDYSQKATMPSMGYTRVTEMLAERFHMDESYLIELNPGVDFNTPGTVVKVANPGPPKTGQVTRIVANKAIKEVQAFDAQGNLVAVYPASIGSADTPSPSGTHTVARVAFNPNYTYNPKINFKQGNNTKVLTIPPGPNGPVGNVWIALDKPTYGIHGTPDPSKIGKTQSHGCVRLTNWDAQELAKMVKPGTIVQFID</sequence>
<dbReference type="PANTHER" id="PTHR30582">
    <property type="entry name" value="L,D-TRANSPEPTIDASE"/>
    <property type="match status" value="1"/>
</dbReference>
<keyword evidence="6 7" id="KW-0961">Cell wall biogenesis/degradation</keyword>
<reference evidence="11 12" key="1">
    <citation type="submission" date="2024-06" db="EMBL/GenBank/DDBJ databases">
        <title>Genomic Encyclopedia of Type Strains, Phase IV (KMG-IV): sequencing the most valuable type-strain genomes for metagenomic binning, comparative biology and taxonomic classification.</title>
        <authorList>
            <person name="Goeker M."/>
        </authorList>
    </citation>
    <scope>NUCLEOTIDE SEQUENCE [LARGE SCALE GENOMIC DNA]</scope>
    <source>
        <strain evidence="11 12">DSM 29780</strain>
    </source>
</reference>
<evidence type="ECO:0000313" key="11">
    <source>
        <dbReference type="EMBL" id="MET3612077.1"/>
    </source>
</evidence>
<dbReference type="EMBL" id="JBEPMB010000001">
    <property type="protein sequence ID" value="MET3612077.1"/>
    <property type="molecule type" value="Genomic_DNA"/>
</dbReference>
<feature type="region of interest" description="Disordered" evidence="8">
    <location>
        <begin position="95"/>
        <end position="196"/>
    </location>
</feature>
<evidence type="ECO:0000256" key="6">
    <source>
        <dbReference type="ARBA" id="ARBA00023316"/>
    </source>
</evidence>
<dbReference type="PANTHER" id="PTHR30582:SF30">
    <property type="entry name" value="BLR4375 PROTEIN"/>
    <property type="match status" value="1"/>
</dbReference>
<evidence type="ECO:0000256" key="9">
    <source>
        <dbReference type="SAM" id="SignalP"/>
    </source>
</evidence>
<name>A0ABV2IUA0_9HYPH</name>
<feature type="active site" description="Nucleophile" evidence="7">
    <location>
        <position position="456"/>
    </location>
</feature>
<feature type="compositionally biased region" description="Polar residues" evidence="8">
    <location>
        <begin position="157"/>
        <end position="175"/>
    </location>
</feature>
<feature type="domain" description="L,D-TPase catalytic" evidence="10">
    <location>
        <begin position="347"/>
        <end position="480"/>
    </location>
</feature>
<evidence type="ECO:0000256" key="7">
    <source>
        <dbReference type="PROSITE-ProRule" id="PRU01373"/>
    </source>
</evidence>
<keyword evidence="11" id="KW-0449">Lipoprotein</keyword>
<dbReference type="InterPro" id="IPR036365">
    <property type="entry name" value="PGBD-like_sf"/>
</dbReference>
<protein>
    <submittedName>
        <fullName evidence="11">Lipoprotein-anchoring transpeptidase ErfK/SrfK</fullName>
    </submittedName>
</protein>
<dbReference type="SUPFAM" id="SSF47090">
    <property type="entry name" value="PGBD-like"/>
    <property type="match status" value="1"/>
</dbReference>
<evidence type="ECO:0000313" key="12">
    <source>
        <dbReference type="Proteomes" id="UP001549047"/>
    </source>
</evidence>
<dbReference type="InterPro" id="IPR038063">
    <property type="entry name" value="Transpep_catalytic_dom"/>
</dbReference>
<dbReference type="Pfam" id="PF03734">
    <property type="entry name" value="YkuD"/>
    <property type="match status" value="1"/>
</dbReference>
<keyword evidence="5 7" id="KW-0573">Peptidoglycan synthesis</keyword>
<comment type="caution">
    <text evidence="11">The sequence shown here is derived from an EMBL/GenBank/DDBJ whole genome shotgun (WGS) entry which is preliminary data.</text>
</comment>
<evidence type="ECO:0000256" key="1">
    <source>
        <dbReference type="ARBA" id="ARBA00004752"/>
    </source>
</evidence>
<evidence type="ECO:0000256" key="3">
    <source>
        <dbReference type="ARBA" id="ARBA00022679"/>
    </source>
</evidence>
<evidence type="ECO:0000256" key="5">
    <source>
        <dbReference type="ARBA" id="ARBA00022984"/>
    </source>
</evidence>
<accession>A0ABV2IUA0</accession>
<keyword evidence="12" id="KW-1185">Reference proteome</keyword>
<dbReference type="CDD" id="cd16913">
    <property type="entry name" value="YkuD_like"/>
    <property type="match status" value="1"/>
</dbReference>
<evidence type="ECO:0000259" key="10">
    <source>
        <dbReference type="PROSITE" id="PS52029"/>
    </source>
</evidence>
<feature type="chain" id="PRO_5045256736" evidence="9">
    <location>
        <begin position="23"/>
        <end position="481"/>
    </location>
</feature>
<comment type="similarity">
    <text evidence="2">Belongs to the YkuD family.</text>
</comment>
<evidence type="ECO:0000256" key="8">
    <source>
        <dbReference type="SAM" id="MobiDB-lite"/>
    </source>
</evidence>
<organism evidence="11 12">
    <name type="scientific">Rhizobium aquaticum</name>
    <dbReference type="NCBI Taxonomy" id="1549636"/>
    <lineage>
        <taxon>Bacteria</taxon>
        <taxon>Pseudomonadati</taxon>
        <taxon>Pseudomonadota</taxon>
        <taxon>Alphaproteobacteria</taxon>
        <taxon>Hyphomicrobiales</taxon>
        <taxon>Rhizobiaceae</taxon>
        <taxon>Rhizobium/Agrobacterium group</taxon>
        <taxon>Rhizobium</taxon>
    </lineage>
</organism>
<gene>
    <name evidence="11" type="ORF">ABID16_000382</name>
</gene>
<evidence type="ECO:0000256" key="4">
    <source>
        <dbReference type="ARBA" id="ARBA00022960"/>
    </source>
</evidence>
<dbReference type="InterPro" id="IPR050979">
    <property type="entry name" value="LD-transpeptidase"/>
</dbReference>
<feature type="signal peptide" evidence="9">
    <location>
        <begin position="1"/>
        <end position="22"/>
    </location>
</feature>
<dbReference type="PROSITE" id="PS52029">
    <property type="entry name" value="LD_TPASE"/>
    <property type="match status" value="1"/>
</dbReference>
<keyword evidence="4 7" id="KW-0133">Cell shape</keyword>
<dbReference type="Proteomes" id="UP001549047">
    <property type="component" value="Unassembled WGS sequence"/>
</dbReference>
<keyword evidence="3" id="KW-0808">Transferase</keyword>
<evidence type="ECO:0000256" key="2">
    <source>
        <dbReference type="ARBA" id="ARBA00005992"/>
    </source>
</evidence>